<evidence type="ECO:0000256" key="1">
    <source>
        <dbReference type="SAM" id="MobiDB-lite"/>
    </source>
</evidence>
<name>A0A510E120_9CREN</name>
<dbReference type="Pfam" id="PF05317">
    <property type="entry name" value="Thermopsin"/>
    <property type="match status" value="1"/>
</dbReference>
<keyword evidence="2" id="KW-0812">Transmembrane</keyword>
<accession>A0A510E120</accession>
<evidence type="ECO:0000313" key="4">
    <source>
        <dbReference type="Proteomes" id="UP000325030"/>
    </source>
</evidence>
<reference evidence="4" key="1">
    <citation type="submission" date="2018-09" db="EMBL/GenBank/DDBJ databases">
        <title>Complete Genome Sequencing of Sulfolobus sp. JCM 16834.</title>
        <authorList>
            <person name="Kato S."/>
            <person name="Itoh T."/>
            <person name="Ohkuma M."/>
        </authorList>
    </citation>
    <scope>NUCLEOTIDE SEQUENCE [LARGE SCALE GENOMIC DNA]</scope>
    <source>
        <strain evidence="4">IC-007</strain>
    </source>
</reference>
<dbReference type="AlphaFoldDB" id="A0A510E120"/>
<keyword evidence="2" id="KW-0472">Membrane</keyword>
<protein>
    <submittedName>
        <fullName evidence="3">Thermopsin</fullName>
    </submittedName>
</protein>
<feature type="transmembrane region" description="Helical" evidence="2">
    <location>
        <begin position="588"/>
        <end position="605"/>
    </location>
</feature>
<evidence type="ECO:0000313" key="3">
    <source>
        <dbReference type="EMBL" id="BBG26172.1"/>
    </source>
</evidence>
<proteinExistence type="predicted"/>
<dbReference type="Proteomes" id="UP000325030">
    <property type="component" value="Chromosome"/>
</dbReference>
<keyword evidence="2" id="KW-1133">Transmembrane helix</keyword>
<organism evidence="3 4">
    <name type="scientific">Sulfuracidifex tepidarius</name>
    <dbReference type="NCBI Taxonomy" id="1294262"/>
    <lineage>
        <taxon>Archaea</taxon>
        <taxon>Thermoproteota</taxon>
        <taxon>Thermoprotei</taxon>
        <taxon>Sulfolobales</taxon>
        <taxon>Sulfolobaceae</taxon>
        <taxon>Sulfuracidifex</taxon>
    </lineage>
</organism>
<evidence type="ECO:0000256" key="2">
    <source>
        <dbReference type="SAM" id="Phobius"/>
    </source>
</evidence>
<dbReference type="EMBL" id="AP018930">
    <property type="protein sequence ID" value="BBG26172.1"/>
    <property type="molecule type" value="Genomic_DNA"/>
</dbReference>
<gene>
    <name evidence="3" type="ORF">IC007_0677</name>
</gene>
<sequence>MKIRGILIFILFLASLILLPGFGAQTHGQEYEYTLAQGYFEYFKLNLNGSYALIYGVKANSSVTVDIMNADQFMCFNTTGVQREIYQQNSSQVVNGLLVTPGTYYLVVYSPFYPSAFNVYLNWTSLQFVKSTEVAQEEVTIPSQEYFFTRLHLTTMGSPFTLNLEGLSNESVSYVIWNSSTVFNSSDVTITLGQNYSFGYNIHLSPGVYYLNITNPHSESALAYFYYKIDPEYVNPYLTSLNRDDSFPMGLASYGVSNSSNISTYSLKFNEIAGFFNFSEIKAFNASGYLDNVSDYGASLQMNAVVSLNGSVYWPQDVLIFITNESGVFLHDNVFNLSSDNATLTNQSITSPSGFVLGTGHNAYYGNYNSSIFLSYSLSFAGYMIMKVENSSSGTLIKFGVLILQNGTYTHEMFWFNNVTIHQRGDPYFLVNGTEYTPAGIYSYMGSYYDAELVLAGEANGESTSFTSLHGKLGLFYVVDNKLYSFPSYYTFGADTGESTNDVYVSYDGAVQVNSGQLDLTDFGQLNASQYPPLTFEVTSQSSPHATQSSTGSSSQPPSQSSVTSNEQSTMTHNVSGSQTSNTGSSDIDYSFLGGIVIVIAMLIASRMKKK</sequence>
<feature type="compositionally biased region" description="Low complexity" evidence="1">
    <location>
        <begin position="542"/>
        <end position="565"/>
    </location>
</feature>
<feature type="region of interest" description="Disordered" evidence="1">
    <location>
        <begin position="538"/>
        <end position="584"/>
    </location>
</feature>
<feature type="compositionally biased region" description="Polar residues" evidence="1">
    <location>
        <begin position="566"/>
        <end position="584"/>
    </location>
</feature>
<dbReference type="InterPro" id="IPR007981">
    <property type="entry name" value="Peptidase_A5"/>
</dbReference>